<evidence type="ECO:0000313" key="2">
    <source>
        <dbReference type="Proteomes" id="UP001489719"/>
    </source>
</evidence>
<dbReference type="Proteomes" id="UP001489719">
    <property type="component" value="Unassembled WGS sequence"/>
</dbReference>
<name>A0ACC3TK49_9ASCO</name>
<dbReference type="EMBL" id="MU970126">
    <property type="protein sequence ID" value="KAK9320498.1"/>
    <property type="molecule type" value="Genomic_DNA"/>
</dbReference>
<evidence type="ECO:0000313" key="1">
    <source>
        <dbReference type="EMBL" id="KAK9320498.1"/>
    </source>
</evidence>
<keyword evidence="2" id="KW-1185">Reference proteome</keyword>
<proteinExistence type="predicted"/>
<sequence length="170" mass="18994">MGSYSEEEDNRRIYLVSSALSPEEYRYYPKWFAELVPPGHLTLTLDDMLVFADRFSVAEQDKWKKIFDVFESPLSTLEKGEFYAFVRLIGHVMNGKTPSRALVFQQAPVPKILQEPVIVSQPDVMVSPSVSQRSSLTIPPSTIPSPSNTGMSLPISSVPDGTRVSYVYSG</sequence>
<reference evidence="2" key="1">
    <citation type="journal article" date="2024" name="Front. Bioeng. Biotechnol.">
        <title>Genome-scale model development and genomic sequencing of the oleaginous clade Lipomyces.</title>
        <authorList>
            <person name="Czajka J.J."/>
            <person name="Han Y."/>
            <person name="Kim J."/>
            <person name="Mondo S.J."/>
            <person name="Hofstad B.A."/>
            <person name="Robles A."/>
            <person name="Haridas S."/>
            <person name="Riley R."/>
            <person name="LaButti K."/>
            <person name="Pangilinan J."/>
            <person name="Andreopoulos W."/>
            <person name="Lipzen A."/>
            <person name="Yan J."/>
            <person name="Wang M."/>
            <person name="Ng V."/>
            <person name="Grigoriev I.V."/>
            <person name="Spatafora J.W."/>
            <person name="Magnuson J.K."/>
            <person name="Baker S.E."/>
            <person name="Pomraning K.R."/>
        </authorList>
    </citation>
    <scope>NUCLEOTIDE SEQUENCE [LARGE SCALE GENOMIC DNA]</scope>
    <source>
        <strain evidence="2">CBS 10300</strain>
    </source>
</reference>
<accession>A0ACC3TK49</accession>
<protein>
    <submittedName>
        <fullName evidence="1">Uncharacterized protein</fullName>
    </submittedName>
</protein>
<organism evidence="1 2">
    <name type="scientific">Lipomyces orientalis</name>
    <dbReference type="NCBI Taxonomy" id="1233043"/>
    <lineage>
        <taxon>Eukaryota</taxon>
        <taxon>Fungi</taxon>
        <taxon>Dikarya</taxon>
        <taxon>Ascomycota</taxon>
        <taxon>Saccharomycotina</taxon>
        <taxon>Lipomycetes</taxon>
        <taxon>Lipomycetales</taxon>
        <taxon>Lipomycetaceae</taxon>
        <taxon>Lipomyces</taxon>
    </lineage>
</organism>
<comment type="caution">
    <text evidence="1">The sequence shown here is derived from an EMBL/GenBank/DDBJ whole genome shotgun (WGS) entry which is preliminary data.</text>
</comment>
<gene>
    <name evidence="1" type="ORF">V1517DRAFT_206924</name>
</gene>